<dbReference type="Gene3D" id="3.30.470.20">
    <property type="entry name" value="ATP-grasp fold, B domain"/>
    <property type="match status" value="1"/>
</dbReference>
<reference evidence="3 4" key="1">
    <citation type="submission" date="2016-11" db="EMBL/GenBank/DDBJ databases">
        <authorList>
            <person name="Varghese N."/>
            <person name="Submissions S."/>
        </authorList>
    </citation>
    <scope>NUCLEOTIDE SEQUENCE [LARGE SCALE GENOMIC DNA]</scope>
    <source>
        <strain evidence="3 4">VTM4R57</strain>
    </source>
</reference>
<evidence type="ECO:0000256" key="1">
    <source>
        <dbReference type="PROSITE-ProRule" id="PRU00409"/>
    </source>
</evidence>
<dbReference type="Gene3D" id="3.40.50.20">
    <property type="match status" value="1"/>
</dbReference>
<dbReference type="InterPro" id="IPR011761">
    <property type="entry name" value="ATP-grasp"/>
</dbReference>
<dbReference type="EMBL" id="FRCE01000006">
    <property type="protein sequence ID" value="SHL59643.1"/>
    <property type="molecule type" value="Genomic_DNA"/>
</dbReference>
<dbReference type="InterPro" id="IPR003806">
    <property type="entry name" value="ATP-grasp_PylC-type"/>
</dbReference>
<accession>A0ABD7M7Z8</accession>
<dbReference type="SUPFAM" id="SSF56059">
    <property type="entry name" value="Glutathione synthetase ATP-binding domain-like"/>
    <property type="match status" value="1"/>
</dbReference>
<dbReference type="GO" id="GO:0005524">
    <property type="term" value="F:ATP binding"/>
    <property type="evidence" value="ECO:0007669"/>
    <property type="project" value="UniProtKB-UniRule"/>
</dbReference>
<dbReference type="RefSeq" id="WP_081374408.1">
    <property type="nucleotide sequence ID" value="NZ_FRCE01000006.1"/>
</dbReference>
<dbReference type="Pfam" id="PF21360">
    <property type="entry name" value="PylC-like_N"/>
    <property type="match status" value="1"/>
</dbReference>
<dbReference type="InterPro" id="IPR048764">
    <property type="entry name" value="PylC_N"/>
</dbReference>
<keyword evidence="1" id="KW-0547">Nucleotide-binding</keyword>
<feature type="domain" description="ATP-grasp" evidence="2">
    <location>
        <begin position="117"/>
        <end position="309"/>
    </location>
</feature>
<keyword evidence="1" id="KW-0067">ATP-binding</keyword>
<sequence>MRILLSSVGRRPYLVRWFRDALKSNGVDGAVLAADVDANAPSRPFADGFVSAPKVVDPGYASWLRQTLVEHDIDLAVSINDFELSTWATLPEDRAWAPLVRLDADTQRLVEDKFATSQALVKAGVPSPVTWLGTAPPAAEEAAGPFVTKGRYGSASRGLRFIDRAGLVGALEEASGEVTTRQGVPALQQGEVPPADLIVIQERIDGVEYGLDVVCDLEGRYAGVLARRKIAMRSGETDRAVSVDAAPFESIARGIAEAIPHPGTIDVDVFVDASGDIYVIDINPRFGGGYPFSHMAGARVPECYVAWTLGKELDPAWLRCRPDVVAGKFVEIAATSEGGTGADA</sequence>
<proteinExistence type="predicted"/>
<dbReference type="PROSITE" id="PS50975">
    <property type="entry name" value="ATP_GRASP"/>
    <property type="match status" value="1"/>
</dbReference>
<evidence type="ECO:0000259" key="2">
    <source>
        <dbReference type="PROSITE" id="PS50975"/>
    </source>
</evidence>
<protein>
    <submittedName>
        <fullName evidence="3">Carbamoyl-phosphate synthase large subunit</fullName>
    </submittedName>
</protein>
<name>A0ABD7M7Z8_MICLU</name>
<dbReference type="Proteomes" id="UP000184253">
    <property type="component" value="Unassembled WGS sequence"/>
</dbReference>
<evidence type="ECO:0000313" key="4">
    <source>
        <dbReference type="Proteomes" id="UP000184253"/>
    </source>
</evidence>
<evidence type="ECO:0000313" key="3">
    <source>
        <dbReference type="EMBL" id="SHL59643.1"/>
    </source>
</evidence>
<gene>
    <name evidence="3" type="ORF">SAMN04487849_10650</name>
</gene>
<dbReference type="AlphaFoldDB" id="A0ABD7M7Z8"/>
<organism evidence="3 4">
    <name type="scientific">Micrococcus luteus</name>
    <name type="common">Micrococcus lysodeikticus</name>
    <dbReference type="NCBI Taxonomy" id="1270"/>
    <lineage>
        <taxon>Bacteria</taxon>
        <taxon>Bacillati</taxon>
        <taxon>Actinomycetota</taxon>
        <taxon>Actinomycetes</taxon>
        <taxon>Micrococcales</taxon>
        <taxon>Micrococcaceae</taxon>
        <taxon>Micrococcus</taxon>
    </lineage>
</organism>
<dbReference type="Pfam" id="PF02655">
    <property type="entry name" value="ATP-grasp_3"/>
    <property type="match status" value="1"/>
</dbReference>
<comment type="caution">
    <text evidence="3">The sequence shown here is derived from an EMBL/GenBank/DDBJ whole genome shotgun (WGS) entry which is preliminary data.</text>
</comment>